<evidence type="ECO:0008006" key="5">
    <source>
        <dbReference type="Google" id="ProtNLM"/>
    </source>
</evidence>
<dbReference type="InterPro" id="IPR017853">
    <property type="entry name" value="GH"/>
</dbReference>
<dbReference type="GO" id="GO:0016998">
    <property type="term" value="P:cell wall macromolecule catabolic process"/>
    <property type="evidence" value="ECO:0007669"/>
    <property type="project" value="InterPro"/>
</dbReference>
<dbReference type="GO" id="GO:0016052">
    <property type="term" value="P:carbohydrate catabolic process"/>
    <property type="evidence" value="ECO:0007669"/>
    <property type="project" value="TreeGrafter"/>
</dbReference>
<keyword evidence="3" id="KW-0326">Glycosidase</keyword>
<dbReference type="SMART" id="SM00641">
    <property type="entry name" value="Glyco_25"/>
    <property type="match status" value="1"/>
</dbReference>
<evidence type="ECO:0000256" key="1">
    <source>
        <dbReference type="ARBA" id="ARBA00010646"/>
    </source>
</evidence>
<protein>
    <recommendedName>
        <fullName evidence="5">Lysozyme</fullName>
    </recommendedName>
</protein>
<dbReference type="GO" id="GO:0003796">
    <property type="term" value="F:lysozyme activity"/>
    <property type="evidence" value="ECO:0007669"/>
    <property type="project" value="InterPro"/>
</dbReference>
<dbReference type="EMBL" id="GECZ01022543">
    <property type="protein sequence ID" value="JAS47226.1"/>
    <property type="molecule type" value="Transcribed_RNA"/>
</dbReference>
<dbReference type="AlphaFoldDB" id="A0A1B6FAE1"/>
<evidence type="ECO:0000256" key="2">
    <source>
        <dbReference type="ARBA" id="ARBA00022801"/>
    </source>
</evidence>
<dbReference type="CDD" id="cd00599">
    <property type="entry name" value="GH25_muramidase"/>
    <property type="match status" value="1"/>
</dbReference>
<gene>
    <name evidence="4" type="ORF">g.20170</name>
</gene>
<evidence type="ECO:0000313" key="4">
    <source>
        <dbReference type="EMBL" id="JAS47226.1"/>
    </source>
</evidence>
<organism evidence="4">
    <name type="scientific">Cuerna arida</name>
    <dbReference type="NCBI Taxonomy" id="1464854"/>
    <lineage>
        <taxon>Eukaryota</taxon>
        <taxon>Metazoa</taxon>
        <taxon>Ecdysozoa</taxon>
        <taxon>Arthropoda</taxon>
        <taxon>Hexapoda</taxon>
        <taxon>Insecta</taxon>
        <taxon>Pterygota</taxon>
        <taxon>Neoptera</taxon>
        <taxon>Paraneoptera</taxon>
        <taxon>Hemiptera</taxon>
        <taxon>Auchenorrhyncha</taxon>
        <taxon>Membracoidea</taxon>
        <taxon>Cicadellidae</taxon>
        <taxon>Cicadellinae</taxon>
        <taxon>Proconiini</taxon>
        <taxon>Cuerna</taxon>
    </lineage>
</organism>
<dbReference type="SUPFAM" id="SSF51445">
    <property type="entry name" value="(Trans)glycosidases"/>
    <property type="match status" value="1"/>
</dbReference>
<dbReference type="InterPro" id="IPR002053">
    <property type="entry name" value="Glyco_hydro_25"/>
</dbReference>
<dbReference type="PANTHER" id="PTHR34135">
    <property type="entry name" value="LYSOZYME"/>
    <property type="match status" value="1"/>
</dbReference>
<dbReference type="InterPro" id="IPR018077">
    <property type="entry name" value="Glyco_hydro_fam25_subgr"/>
</dbReference>
<keyword evidence="2" id="KW-0378">Hydrolase</keyword>
<dbReference type="Pfam" id="PF01183">
    <property type="entry name" value="Glyco_hydro_25"/>
    <property type="match status" value="1"/>
</dbReference>
<sequence>MAKAKMVPDGIDVSHHNGVIDWKKVKAAGIKFAMAKATDGSNFVDPNFEDNFKGMKNNGITAGAYHYLRGGHAADLQVANIEKTLKKVDFDATNQVLAIDVEEKNNEKVSADVMAETLQKVLTGLKNTYKKLYIFCPPSYWENQVSWKKYDFSQYPLWLSHHTQKSSPTIPTTWKDKSYVWWQYSKTGTVDGVKGSVDLDKSK</sequence>
<reference evidence="4" key="1">
    <citation type="submission" date="2015-11" db="EMBL/GenBank/DDBJ databases">
        <title>De novo transcriptome assembly of four potential Pierce s Disease insect vectors from Arizona vineyards.</title>
        <authorList>
            <person name="Tassone E.E."/>
        </authorList>
    </citation>
    <scope>NUCLEOTIDE SEQUENCE</scope>
</reference>
<evidence type="ECO:0000256" key="3">
    <source>
        <dbReference type="ARBA" id="ARBA00023295"/>
    </source>
</evidence>
<dbReference type="PROSITE" id="PS51904">
    <property type="entry name" value="GLYCOSYL_HYDROL_F25_2"/>
    <property type="match status" value="1"/>
</dbReference>
<dbReference type="GO" id="GO:0009253">
    <property type="term" value="P:peptidoglycan catabolic process"/>
    <property type="evidence" value="ECO:0007669"/>
    <property type="project" value="InterPro"/>
</dbReference>
<comment type="similarity">
    <text evidence="1">Belongs to the glycosyl hydrolase 25 family.</text>
</comment>
<proteinExistence type="inferred from homology"/>
<dbReference type="PANTHER" id="PTHR34135:SF2">
    <property type="entry name" value="LYSOZYME"/>
    <property type="match status" value="1"/>
</dbReference>
<accession>A0A1B6FAE1</accession>
<dbReference type="Gene3D" id="3.20.20.80">
    <property type="entry name" value="Glycosidases"/>
    <property type="match status" value="1"/>
</dbReference>
<name>A0A1B6FAE1_9HEMI</name>